<evidence type="ECO:0000313" key="3">
    <source>
        <dbReference type="Proteomes" id="UP000295497"/>
    </source>
</evidence>
<sequence length="702" mass="67465">MLEGTLRVTGVEAALKNAEMKAAIAAVARAAAAQAQALGAGATAIAIAAAAATRTAEFASKKTRGKRAVKLARVRHLAANPARDAIVAAAIAADASVAAGAPVAATATAATAAAAVPADAITVHTAASFVVTNHARGAVALTGMAQWELDAVSAAVIAAAAGVPAVGITRAAAPLVFETVTDAVAIEDNALTPIVAAAVLAAPLLARPALRPVLDHAVSHGAAEKYVLLTGDADFSNVRSQALNPPPLVVALTAVHHGAITELGGNHEHIPWAPGSDAVKAATAAIQCTADGGSVVAVALAAAVALDPAAVAAGPTAAQISLAARSAVAGNNTAQVTTALGNAALGPLATSACNAVATAQLRAGQAAATMRSAVAAGAVVAGSEAAMAGACVAAVQAQVAGAGGSAAERRLAVAAAALLGTYLGPTLPASLCGATAFAAAQAALAAPLGPAALAGLIAPLPDQKLATLVPVLPPAVTAATAPAATLDAELAAAIVVGGAVGGTGSMEDAVLAMLREWNSTTGAAVAGALRKIMIAAPGGVANPLSAGAAPLGVPGAAWTARNWAASAGAASGAAEALNVSAPLVDAAVNAARSGAAVPNFGAMPASGKIAYSYGVARADGHHYYLAAPGAKGHPHPAAVALYESHGWTERRNTAQLAHASQQPDAASPHGHVALGWDQGIPGPLAAPLQAGCPNCQPHAFLV</sequence>
<gene>
    <name evidence="2" type="ORF">SOCE836_033320</name>
</gene>
<feature type="compositionally biased region" description="Polar residues" evidence="1">
    <location>
        <begin position="653"/>
        <end position="664"/>
    </location>
</feature>
<dbReference type="RefSeq" id="WP_129575037.1">
    <property type="nucleotide sequence ID" value="NZ_CP012672.1"/>
</dbReference>
<name>A0A4P2QMA8_SORCE</name>
<proteinExistence type="predicted"/>
<dbReference type="Proteomes" id="UP000295497">
    <property type="component" value="Chromosome"/>
</dbReference>
<protein>
    <submittedName>
        <fullName evidence="2">Uncharacterized protein</fullName>
    </submittedName>
</protein>
<organism evidence="2 3">
    <name type="scientific">Sorangium cellulosum</name>
    <name type="common">Polyangium cellulosum</name>
    <dbReference type="NCBI Taxonomy" id="56"/>
    <lineage>
        <taxon>Bacteria</taxon>
        <taxon>Pseudomonadati</taxon>
        <taxon>Myxococcota</taxon>
        <taxon>Polyangia</taxon>
        <taxon>Polyangiales</taxon>
        <taxon>Polyangiaceae</taxon>
        <taxon>Sorangium</taxon>
    </lineage>
</organism>
<evidence type="ECO:0000256" key="1">
    <source>
        <dbReference type="SAM" id="MobiDB-lite"/>
    </source>
</evidence>
<accession>A0A4P2QMA8</accession>
<dbReference type="AlphaFoldDB" id="A0A4P2QMA8"/>
<dbReference type="EMBL" id="CP012672">
    <property type="protein sequence ID" value="AUX31204.1"/>
    <property type="molecule type" value="Genomic_DNA"/>
</dbReference>
<reference evidence="2 3" key="1">
    <citation type="submission" date="2015-09" db="EMBL/GenBank/DDBJ databases">
        <title>Sorangium comparison.</title>
        <authorList>
            <person name="Zaburannyi N."/>
            <person name="Bunk B."/>
            <person name="Overmann J."/>
            <person name="Mueller R."/>
        </authorList>
    </citation>
    <scope>NUCLEOTIDE SEQUENCE [LARGE SCALE GENOMIC DNA]</scope>
    <source>
        <strain evidence="2 3">So ce836</strain>
    </source>
</reference>
<evidence type="ECO:0000313" key="2">
    <source>
        <dbReference type="EMBL" id="AUX31204.1"/>
    </source>
</evidence>
<feature type="region of interest" description="Disordered" evidence="1">
    <location>
        <begin position="653"/>
        <end position="673"/>
    </location>
</feature>